<dbReference type="PANTHER" id="PTHR46601:SF1">
    <property type="entry name" value="ADF-H DOMAIN-CONTAINING PROTEIN"/>
    <property type="match status" value="1"/>
</dbReference>
<dbReference type="EMBL" id="JABSTR010000004">
    <property type="protein sequence ID" value="KAH9369128.1"/>
    <property type="molecule type" value="Genomic_DNA"/>
</dbReference>
<protein>
    <submittedName>
        <fullName evidence="1">Uncharacterized protein</fullName>
    </submittedName>
</protein>
<dbReference type="OMA" id="EVHENNF"/>
<organism evidence="1 2">
    <name type="scientific">Haemaphysalis longicornis</name>
    <name type="common">Bush tick</name>
    <dbReference type="NCBI Taxonomy" id="44386"/>
    <lineage>
        <taxon>Eukaryota</taxon>
        <taxon>Metazoa</taxon>
        <taxon>Ecdysozoa</taxon>
        <taxon>Arthropoda</taxon>
        <taxon>Chelicerata</taxon>
        <taxon>Arachnida</taxon>
        <taxon>Acari</taxon>
        <taxon>Parasitiformes</taxon>
        <taxon>Ixodida</taxon>
        <taxon>Ixodoidea</taxon>
        <taxon>Ixodidae</taxon>
        <taxon>Haemaphysalinae</taxon>
        <taxon>Haemaphysalis</taxon>
    </lineage>
</organism>
<evidence type="ECO:0000313" key="2">
    <source>
        <dbReference type="Proteomes" id="UP000821853"/>
    </source>
</evidence>
<accession>A0A9J6G3L6</accession>
<evidence type="ECO:0000313" key="1">
    <source>
        <dbReference type="EMBL" id="KAH9369128.1"/>
    </source>
</evidence>
<dbReference type="VEuPathDB" id="VectorBase:HLOH_042357"/>
<keyword evidence="2" id="KW-1185">Reference proteome</keyword>
<gene>
    <name evidence="1" type="ORF">HPB48_012769</name>
</gene>
<sequence length="373" mass="42225">MAAKTSFHRVHCADNLDKHRRRIPQKRNFRSVKDLDISALKRLLGPDNFKKFTKEISLQTSEPDADIFVTAEEAVDHLNLGVLLPEVSPLKPPSAVRKRDRPAYAKRKQRELEQAVTKKVRSSLDAAYDAQTASGSTEKKCFTCAEFNHNFRQAFVTATSSRERCQLLTLLPSSLKKNEVQKIIPEASMYLINKSRKLREKHGCDKCPKGESLTLETLNIPEEEDSVVATWESGDLVKKTLDPSAFLRGLRVSLATWIVHNHIRKTQGAAIHNEKKCEQRGSVVFHFDFAENWTVILPDEVQGYHWHKTQVSIFTCVVTTRKNSHSFVVASDDVCHDSAHACLALEKIRLWVDDNLPLYSKVTYVSDGAASLF</sequence>
<reference evidence="1 2" key="1">
    <citation type="journal article" date="2020" name="Cell">
        <title>Large-Scale Comparative Analyses of Tick Genomes Elucidate Their Genetic Diversity and Vector Capacities.</title>
        <authorList>
            <consortium name="Tick Genome and Microbiome Consortium (TIGMIC)"/>
            <person name="Jia N."/>
            <person name="Wang J."/>
            <person name="Shi W."/>
            <person name="Du L."/>
            <person name="Sun Y."/>
            <person name="Zhan W."/>
            <person name="Jiang J.F."/>
            <person name="Wang Q."/>
            <person name="Zhang B."/>
            <person name="Ji P."/>
            <person name="Bell-Sakyi L."/>
            <person name="Cui X.M."/>
            <person name="Yuan T.T."/>
            <person name="Jiang B.G."/>
            <person name="Yang W.F."/>
            <person name="Lam T.T."/>
            <person name="Chang Q.C."/>
            <person name="Ding S.J."/>
            <person name="Wang X.J."/>
            <person name="Zhu J.G."/>
            <person name="Ruan X.D."/>
            <person name="Zhao L."/>
            <person name="Wei J.T."/>
            <person name="Ye R.Z."/>
            <person name="Que T.C."/>
            <person name="Du C.H."/>
            <person name="Zhou Y.H."/>
            <person name="Cheng J.X."/>
            <person name="Dai P.F."/>
            <person name="Guo W.B."/>
            <person name="Han X.H."/>
            <person name="Huang E.J."/>
            <person name="Li L.F."/>
            <person name="Wei W."/>
            <person name="Gao Y.C."/>
            <person name="Liu J.Z."/>
            <person name="Shao H.Z."/>
            <person name="Wang X."/>
            <person name="Wang C.C."/>
            <person name="Yang T.C."/>
            <person name="Huo Q.B."/>
            <person name="Li W."/>
            <person name="Chen H.Y."/>
            <person name="Chen S.E."/>
            <person name="Zhou L.G."/>
            <person name="Ni X.B."/>
            <person name="Tian J.H."/>
            <person name="Sheng Y."/>
            <person name="Liu T."/>
            <person name="Pan Y.S."/>
            <person name="Xia L.Y."/>
            <person name="Li J."/>
            <person name="Zhao F."/>
            <person name="Cao W.C."/>
        </authorList>
    </citation>
    <scope>NUCLEOTIDE SEQUENCE [LARGE SCALE GENOMIC DNA]</scope>
    <source>
        <strain evidence="1">HaeL-2018</strain>
    </source>
</reference>
<comment type="caution">
    <text evidence="1">The sequence shown here is derived from an EMBL/GenBank/DDBJ whole genome shotgun (WGS) entry which is preliminary data.</text>
</comment>
<proteinExistence type="predicted"/>
<dbReference type="Proteomes" id="UP000821853">
    <property type="component" value="Chromosome 2"/>
</dbReference>
<dbReference type="PANTHER" id="PTHR46601">
    <property type="entry name" value="ULP_PROTEASE DOMAIN-CONTAINING PROTEIN"/>
    <property type="match status" value="1"/>
</dbReference>
<dbReference type="OrthoDB" id="6510872at2759"/>
<name>A0A9J6G3L6_HAELO</name>
<dbReference type="AlphaFoldDB" id="A0A9J6G3L6"/>